<dbReference type="InterPro" id="IPR027417">
    <property type="entry name" value="P-loop_NTPase"/>
</dbReference>
<dbReference type="CDD" id="cd00009">
    <property type="entry name" value="AAA"/>
    <property type="match status" value="1"/>
</dbReference>
<dbReference type="FunFam" id="3.40.50.300:FF:000006">
    <property type="entry name" value="DNA-binding transcriptional regulator NtrC"/>
    <property type="match status" value="1"/>
</dbReference>
<dbReference type="PANTHER" id="PTHR32071">
    <property type="entry name" value="TRANSCRIPTIONAL REGULATORY PROTEIN"/>
    <property type="match status" value="1"/>
</dbReference>
<keyword evidence="2" id="KW-0067">ATP-binding</keyword>
<evidence type="ECO:0000313" key="6">
    <source>
        <dbReference type="EMBL" id="SDH17763.1"/>
    </source>
</evidence>
<accession>A0A1G8AA78</accession>
<dbReference type="InterPro" id="IPR002078">
    <property type="entry name" value="Sigma_54_int"/>
</dbReference>
<evidence type="ECO:0000313" key="7">
    <source>
        <dbReference type="Proteomes" id="UP000199705"/>
    </source>
</evidence>
<dbReference type="Pfam" id="PF00158">
    <property type="entry name" value="Sigma54_activat"/>
    <property type="match status" value="1"/>
</dbReference>
<dbReference type="InterPro" id="IPR009057">
    <property type="entry name" value="Homeodomain-like_sf"/>
</dbReference>
<dbReference type="SUPFAM" id="SSF55781">
    <property type="entry name" value="GAF domain-like"/>
    <property type="match status" value="1"/>
</dbReference>
<dbReference type="GO" id="GO:0005524">
    <property type="term" value="F:ATP binding"/>
    <property type="evidence" value="ECO:0007669"/>
    <property type="project" value="UniProtKB-KW"/>
</dbReference>
<evidence type="ECO:0000259" key="5">
    <source>
        <dbReference type="PROSITE" id="PS50045"/>
    </source>
</evidence>
<dbReference type="SUPFAM" id="SSF52540">
    <property type="entry name" value="P-loop containing nucleoside triphosphate hydrolases"/>
    <property type="match status" value="1"/>
</dbReference>
<reference evidence="7" key="1">
    <citation type="submission" date="2016-10" db="EMBL/GenBank/DDBJ databases">
        <authorList>
            <person name="Varghese N."/>
            <person name="Submissions S."/>
        </authorList>
    </citation>
    <scope>NUCLEOTIDE SEQUENCE [LARGE SCALE GENOMIC DNA]</scope>
    <source>
        <strain evidence="7">Gh-67</strain>
    </source>
</reference>
<protein>
    <submittedName>
        <fullName evidence="6">Transcriptional regulator containing GAF, AAA-type ATPase, and DNA-binding Fis domains</fullName>
    </submittedName>
</protein>
<evidence type="ECO:0000256" key="2">
    <source>
        <dbReference type="ARBA" id="ARBA00022840"/>
    </source>
</evidence>
<dbReference type="PANTHER" id="PTHR32071:SF123">
    <property type="entry name" value="DNA-BINDING TRANSCRIPTIONAL ACTIVATOR HYFR-RELATED"/>
    <property type="match status" value="1"/>
</dbReference>
<keyword evidence="1" id="KW-0547">Nucleotide-binding</keyword>
<dbReference type="Gene3D" id="3.40.50.300">
    <property type="entry name" value="P-loop containing nucleotide triphosphate hydrolases"/>
    <property type="match status" value="1"/>
</dbReference>
<dbReference type="SUPFAM" id="SSF46689">
    <property type="entry name" value="Homeodomain-like"/>
    <property type="match status" value="1"/>
</dbReference>
<dbReference type="InterPro" id="IPR025944">
    <property type="entry name" value="Sigma_54_int_dom_CS"/>
</dbReference>
<dbReference type="Gene3D" id="1.10.10.60">
    <property type="entry name" value="Homeodomain-like"/>
    <property type="match status" value="1"/>
</dbReference>
<organism evidence="6 7">
    <name type="scientific">Mucilaginibacter gossypii</name>
    <dbReference type="NCBI Taxonomy" id="551996"/>
    <lineage>
        <taxon>Bacteria</taxon>
        <taxon>Pseudomonadati</taxon>
        <taxon>Bacteroidota</taxon>
        <taxon>Sphingobacteriia</taxon>
        <taxon>Sphingobacteriales</taxon>
        <taxon>Sphingobacteriaceae</taxon>
        <taxon>Mucilaginibacter</taxon>
    </lineage>
</organism>
<dbReference type="InterPro" id="IPR003593">
    <property type="entry name" value="AAA+_ATPase"/>
</dbReference>
<dbReference type="PROSITE" id="PS00675">
    <property type="entry name" value="SIGMA54_INTERACT_1"/>
    <property type="match status" value="1"/>
</dbReference>
<proteinExistence type="predicted"/>
<dbReference type="Proteomes" id="UP000199705">
    <property type="component" value="Unassembled WGS sequence"/>
</dbReference>
<dbReference type="GO" id="GO:0006355">
    <property type="term" value="P:regulation of DNA-templated transcription"/>
    <property type="evidence" value="ECO:0007669"/>
    <property type="project" value="InterPro"/>
</dbReference>
<dbReference type="Gene3D" id="1.10.8.60">
    <property type="match status" value="1"/>
</dbReference>
<dbReference type="InterPro" id="IPR058031">
    <property type="entry name" value="AAA_lid_NorR"/>
</dbReference>
<evidence type="ECO:0000256" key="4">
    <source>
        <dbReference type="ARBA" id="ARBA00023163"/>
    </source>
</evidence>
<dbReference type="EMBL" id="FNCG01000007">
    <property type="protein sequence ID" value="SDH17763.1"/>
    <property type="molecule type" value="Genomic_DNA"/>
</dbReference>
<dbReference type="Gene3D" id="3.30.450.40">
    <property type="match status" value="1"/>
</dbReference>
<dbReference type="PROSITE" id="PS50045">
    <property type="entry name" value="SIGMA54_INTERACT_4"/>
    <property type="match status" value="1"/>
</dbReference>
<keyword evidence="3" id="KW-0805">Transcription regulation</keyword>
<dbReference type="PROSITE" id="PS00688">
    <property type="entry name" value="SIGMA54_INTERACT_3"/>
    <property type="match status" value="1"/>
</dbReference>
<name>A0A1G8AA78_9SPHI</name>
<evidence type="ECO:0000256" key="3">
    <source>
        <dbReference type="ARBA" id="ARBA00023015"/>
    </source>
</evidence>
<dbReference type="STRING" id="551996.SAMN05192573_107136"/>
<keyword evidence="6" id="KW-0238">DNA-binding</keyword>
<dbReference type="GO" id="GO:0003677">
    <property type="term" value="F:DNA binding"/>
    <property type="evidence" value="ECO:0007669"/>
    <property type="project" value="UniProtKB-KW"/>
</dbReference>
<gene>
    <name evidence="6" type="ORF">SAMN05192573_107136</name>
</gene>
<keyword evidence="4" id="KW-0804">Transcription</keyword>
<keyword evidence="7" id="KW-1185">Reference proteome</keyword>
<dbReference type="InterPro" id="IPR029016">
    <property type="entry name" value="GAF-like_dom_sf"/>
</dbReference>
<dbReference type="Pfam" id="PF25601">
    <property type="entry name" value="AAA_lid_14"/>
    <property type="match status" value="1"/>
</dbReference>
<evidence type="ECO:0000256" key="1">
    <source>
        <dbReference type="ARBA" id="ARBA00022741"/>
    </source>
</evidence>
<dbReference type="InterPro" id="IPR025662">
    <property type="entry name" value="Sigma_54_int_dom_ATP-bd_1"/>
</dbReference>
<sequence>MESEDDRDEILLLLKRALAKVKTQAQLMITIDNILKKLVNFSQATLLSCQEDEGTYRIFFMDRASGGSTGYSSYNESISRSYSFCDNLSELVSNADTARIYDIRTFNLTTAPQWVKLNYASGARELLIKNLPGPGDSKHTLILFADKLNSLTDAHVQYVEMIAVQLGEAINNIAVHEAALYRERDKASLLKFAIDLASVRKKEDLEAAIFNILDQLMGIKLSMIRLIDDDRITLVPYLYDKNAVFKDDELFKKLLAQNITIDEPTSARVLNSDEPVVFNIEAEQKNGNSSPYIMLWKKAGKKQMYGARLRIGNENIGTLWLLVNELNTELMRGLCSQISVAIFNIKANQKLLVYQKQLETENDLLKEQINTAYNFSEIIGSGPRMKKVYELMSRVADSNSTVLILGETGTGKELIARGIHNASPRKNKLMIKVNCAALPPNLIESELFGHEKGSFTGAFEQRTGKFELANNSTLFLDEIGELPLELQVKLLRVLQEREFERVGGKNTIKVNVRIIAATNRNLENEVATGKFRSDLYYRLNVFPINLPSLRERAEDIPTLANFFLNKYCGLSGCKVSSIAPKVLQQLKSYLWPGNVRELEHIIERSILMASGNILREVHLPNTKQNDTQAIPNFNQTIEEMERSHIINILKQCGGKISGTGGAAGVLAIQPTTLHSKMRKLNITKREYLNYTQ</sequence>
<dbReference type="SMART" id="SM00382">
    <property type="entry name" value="AAA"/>
    <property type="match status" value="1"/>
</dbReference>
<dbReference type="RefSeq" id="WP_256337442.1">
    <property type="nucleotide sequence ID" value="NZ_FNCG01000007.1"/>
</dbReference>
<dbReference type="AlphaFoldDB" id="A0A1G8AA78"/>
<feature type="domain" description="Sigma-54 factor interaction" evidence="5">
    <location>
        <begin position="378"/>
        <end position="607"/>
    </location>
</feature>